<feature type="transmembrane region" description="Helical" evidence="5">
    <location>
        <begin position="72"/>
        <end position="92"/>
    </location>
</feature>
<evidence type="ECO:0000259" key="6">
    <source>
        <dbReference type="PROSITE" id="PS50801"/>
    </source>
</evidence>
<dbReference type="InterPro" id="IPR036513">
    <property type="entry name" value="STAS_dom_sf"/>
</dbReference>
<evidence type="ECO:0000256" key="1">
    <source>
        <dbReference type="ARBA" id="ARBA00004141"/>
    </source>
</evidence>
<feature type="transmembrane region" description="Helical" evidence="5">
    <location>
        <begin position="21"/>
        <end position="42"/>
    </location>
</feature>
<feature type="transmembrane region" description="Helical" evidence="5">
    <location>
        <begin position="346"/>
        <end position="364"/>
    </location>
</feature>
<dbReference type="Gene3D" id="3.30.750.24">
    <property type="entry name" value="STAS domain"/>
    <property type="match status" value="1"/>
</dbReference>
<feature type="transmembrane region" description="Helical" evidence="5">
    <location>
        <begin position="287"/>
        <end position="304"/>
    </location>
</feature>
<comment type="subcellular location">
    <subcellularLocation>
        <location evidence="1">Membrane</location>
        <topology evidence="1">Multi-pass membrane protein</topology>
    </subcellularLocation>
</comment>
<keyword evidence="2 5" id="KW-0812">Transmembrane</keyword>
<gene>
    <name evidence="7" type="primary">sulP</name>
    <name evidence="7" type="ORF">KM029_01125</name>
</gene>
<evidence type="ECO:0000256" key="4">
    <source>
        <dbReference type="ARBA" id="ARBA00023136"/>
    </source>
</evidence>
<feature type="transmembrane region" description="Helical" evidence="5">
    <location>
        <begin position="98"/>
        <end position="119"/>
    </location>
</feature>
<dbReference type="RefSeq" id="WP_144074957.1">
    <property type="nucleotide sequence ID" value="NZ_CP076128.1"/>
</dbReference>
<proteinExistence type="predicted"/>
<evidence type="ECO:0000313" key="8">
    <source>
        <dbReference type="Proteomes" id="UP000682802"/>
    </source>
</evidence>
<organism evidence="7 8">
    <name type="scientific">Flammeovirga kamogawensis</name>
    <dbReference type="NCBI Taxonomy" id="373891"/>
    <lineage>
        <taxon>Bacteria</taxon>
        <taxon>Pseudomonadati</taxon>
        <taxon>Bacteroidota</taxon>
        <taxon>Cytophagia</taxon>
        <taxon>Cytophagales</taxon>
        <taxon>Flammeovirgaceae</taxon>
        <taxon>Flammeovirga</taxon>
    </lineage>
</organism>
<evidence type="ECO:0000256" key="5">
    <source>
        <dbReference type="SAM" id="Phobius"/>
    </source>
</evidence>
<keyword evidence="4 5" id="KW-0472">Membrane</keyword>
<feature type="transmembrane region" description="Helical" evidence="5">
    <location>
        <begin position="48"/>
        <end position="65"/>
    </location>
</feature>
<feature type="transmembrane region" description="Helical" evidence="5">
    <location>
        <begin position="131"/>
        <end position="149"/>
    </location>
</feature>
<dbReference type="InterPro" id="IPR002645">
    <property type="entry name" value="STAS_dom"/>
</dbReference>
<feature type="transmembrane region" description="Helical" evidence="5">
    <location>
        <begin position="324"/>
        <end position="341"/>
    </location>
</feature>
<evidence type="ECO:0000313" key="7">
    <source>
        <dbReference type="EMBL" id="QWG07569.1"/>
    </source>
</evidence>
<dbReference type="Pfam" id="PF00916">
    <property type="entry name" value="Sulfate_transp"/>
    <property type="match status" value="1"/>
</dbReference>
<protein>
    <submittedName>
        <fullName evidence="7">Sulfate permease</fullName>
    </submittedName>
</protein>
<dbReference type="SUPFAM" id="SSF52091">
    <property type="entry name" value="SpoIIaa-like"/>
    <property type="match status" value="1"/>
</dbReference>
<reference evidence="7 8" key="1">
    <citation type="submission" date="2021-05" db="EMBL/GenBank/DDBJ databases">
        <title>Comparative genomic studies on the polysaccharide-degrading batcterial strains of the Flammeovirga genus.</title>
        <authorList>
            <person name="Zewei F."/>
            <person name="Zheng Z."/>
            <person name="Yu L."/>
            <person name="Ruyue G."/>
            <person name="Yanhong M."/>
            <person name="Yuanyuan C."/>
            <person name="Jingyan G."/>
            <person name="Wenjun H."/>
        </authorList>
    </citation>
    <scope>NUCLEOTIDE SEQUENCE [LARGE SCALE GENOMIC DNA]</scope>
    <source>
        <strain evidence="7 8">YS10</strain>
    </source>
</reference>
<dbReference type="InterPro" id="IPR001902">
    <property type="entry name" value="SLC26A/SulP_fam"/>
</dbReference>
<dbReference type="Pfam" id="PF01740">
    <property type="entry name" value="STAS"/>
    <property type="match status" value="1"/>
</dbReference>
<evidence type="ECO:0000256" key="2">
    <source>
        <dbReference type="ARBA" id="ARBA00022692"/>
    </source>
</evidence>
<feature type="transmembrane region" description="Helical" evidence="5">
    <location>
        <begin position="246"/>
        <end position="266"/>
    </location>
</feature>
<dbReference type="Proteomes" id="UP000682802">
    <property type="component" value="Chromosome 1"/>
</dbReference>
<keyword evidence="8" id="KW-1185">Reference proteome</keyword>
<dbReference type="PANTHER" id="PTHR11814">
    <property type="entry name" value="SULFATE TRANSPORTER"/>
    <property type="match status" value="1"/>
</dbReference>
<dbReference type="PROSITE" id="PS01130">
    <property type="entry name" value="SLC26A"/>
    <property type="match status" value="1"/>
</dbReference>
<dbReference type="InterPro" id="IPR018045">
    <property type="entry name" value="S04_transporter_CS"/>
</dbReference>
<accession>A0ABX8GVF0</accession>
<name>A0ABX8GVF0_9BACT</name>
<dbReference type="EMBL" id="CP076128">
    <property type="protein sequence ID" value="QWG07569.1"/>
    <property type="molecule type" value="Genomic_DNA"/>
</dbReference>
<dbReference type="InterPro" id="IPR011547">
    <property type="entry name" value="SLC26A/SulP_dom"/>
</dbReference>
<dbReference type="NCBIfam" id="TIGR00815">
    <property type="entry name" value="sulP"/>
    <property type="match status" value="1"/>
</dbReference>
<dbReference type="CDD" id="cd07042">
    <property type="entry name" value="STAS_SulP_like_sulfate_transporter"/>
    <property type="match status" value="1"/>
</dbReference>
<evidence type="ECO:0000256" key="3">
    <source>
        <dbReference type="ARBA" id="ARBA00022989"/>
    </source>
</evidence>
<feature type="domain" description="STAS" evidence="6">
    <location>
        <begin position="436"/>
        <end position="551"/>
    </location>
</feature>
<feature type="transmembrane region" description="Helical" evidence="5">
    <location>
        <begin position="384"/>
        <end position="411"/>
    </location>
</feature>
<keyword evidence="3 5" id="KW-1133">Transmembrane helix</keyword>
<feature type="transmembrane region" description="Helical" evidence="5">
    <location>
        <begin position="177"/>
        <end position="194"/>
    </location>
</feature>
<sequence length="578" mass="63750">MQKKSFITPWLFNYKKKYLSSDITAGLTVGIMLIPQGIAYASVAGMPAVYGLYAAMIPQFTYALLGTSRQVSVGPVAIDSMLIAAAVSSIASSGEENYVSAALTLTFLIGVLQLLFGIIRLGFLVNFMSKPVISGFTSAAAFVIGIDQLKNIFGVSIDHGGSTIENLWLTITQYNDFNWLAVLLGSAGIFLIRLTKKLSSKIPGSLMAVLAGLAFVYFLSPSIAVLGNIPSGLPSFKLPNLEFELIIRMFPSALAIALIGYMESISVSKALQNKHRGEYQIDNNREFIALGFGDIVSSLFGGFHGTGGFSRSAVNNQAGAKTNLANVISGLLLGLALLFLMPIFKFLPKTIIASIILVAVYGLIDTEYPKLLWKTKREDFYMLAFTFLLTLFIGIQVGIISGMILSIILLIRRTATPHIAVLEKLEGCNEYRNKKRFTDVETREDILIIRQDAQLYFANSTYFYDRVMDETRRKGKGLKLLVLHFGSVSNIDSTALASLEDVILELKEQGIKTYFSDMIGPVRDFLSKVGLINNLGKDHFFLDVQSAIDYFDHKGNHQEIKINFERAIQSNEFKERNI</sequence>
<dbReference type="PROSITE" id="PS50801">
    <property type="entry name" value="STAS"/>
    <property type="match status" value="1"/>
</dbReference>
<feature type="transmembrane region" description="Helical" evidence="5">
    <location>
        <begin position="206"/>
        <end position="226"/>
    </location>
</feature>